<sequence>MVVSKVDAKKLKEALEQFGSLQNAVENLQREKRLLEGNQVTTRQPEEVKSRTSHARRSGGCTANNTRLGSPEDA</sequence>
<accession>X1VRY8</accession>
<dbReference type="AlphaFoldDB" id="X1VRY8"/>
<name>X1VRY8_9ZZZZ</name>
<evidence type="ECO:0000256" key="1">
    <source>
        <dbReference type="SAM" id="MobiDB-lite"/>
    </source>
</evidence>
<protein>
    <submittedName>
        <fullName evidence="2">Uncharacterized protein</fullName>
    </submittedName>
</protein>
<feature type="region of interest" description="Disordered" evidence="1">
    <location>
        <begin position="33"/>
        <end position="74"/>
    </location>
</feature>
<gene>
    <name evidence="2" type="ORF">S12H4_51235</name>
</gene>
<evidence type="ECO:0000313" key="2">
    <source>
        <dbReference type="EMBL" id="GAJ12370.1"/>
    </source>
</evidence>
<comment type="caution">
    <text evidence="2">The sequence shown here is derived from an EMBL/GenBank/DDBJ whole genome shotgun (WGS) entry which is preliminary data.</text>
</comment>
<proteinExistence type="predicted"/>
<reference evidence="2" key="1">
    <citation type="journal article" date="2014" name="Front. Microbiol.">
        <title>High frequency of phylogenetically diverse reductive dehalogenase-homologous genes in deep subseafloor sedimentary metagenomes.</title>
        <authorList>
            <person name="Kawai M."/>
            <person name="Futagami T."/>
            <person name="Toyoda A."/>
            <person name="Takaki Y."/>
            <person name="Nishi S."/>
            <person name="Hori S."/>
            <person name="Arai W."/>
            <person name="Tsubouchi T."/>
            <person name="Morono Y."/>
            <person name="Uchiyama I."/>
            <person name="Ito T."/>
            <person name="Fujiyama A."/>
            <person name="Inagaki F."/>
            <person name="Takami H."/>
        </authorList>
    </citation>
    <scope>NUCLEOTIDE SEQUENCE</scope>
    <source>
        <strain evidence="2">Expedition CK06-06</strain>
    </source>
</reference>
<organism evidence="2">
    <name type="scientific">marine sediment metagenome</name>
    <dbReference type="NCBI Taxonomy" id="412755"/>
    <lineage>
        <taxon>unclassified sequences</taxon>
        <taxon>metagenomes</taxon>
        <taxon>ecological metagenomes</taxon>
    </lineage>
</organism>
<dbReference type="EMBL" id="BARW01032358">
    <property type="protein sequence ID" value="GAJ12370.1"/>
    <property type="molecule type" value="Genomic_DNA"/>
</dbReference>